<feature type="region of interest" description="Disordered" evidence="1">
    <location>
        <begin position="1"/>
        <end position="24"/>
    </location>
</feature>
<accession>A0AAV7UBU2</accession>
<dbReference type="AlphaFoldDB" id="A0AAV7UBU2"/>
<comment type="caution">
    <text evidence="2">The sequence shown here is derived from an EMBL/GenBank/DDBJ whole genome shotgun (WGS) entry which is preliminary data.</text>
</comment>
<gene>
    <name evidence="2" type="ORF">NDU88_002261</name>
</gene>
<dbReference type="EMBL" id="JANPWB010000005">
    <property type="protein sequence ID" value="KAJ1185469.1"/>
    <property type="molecule type" value="Genomic_DNA"/>
</dbReference>
<organism evidence="2 3">
    <name type="scientific">Pleurodeles waltl</name>
    <name type="common">Iberian ribbed newt</name>
    <dbReference type="NCBI Taxonomy" id="8319"/>
    <lineage>
        <taxon>Eukaryota</taxon>
        <taxon>Metazoa</taxon>
        <taxon>Chordata</taxon>
        <taxon>Craniata</taxon>
        <taxon>Vertebrata</taxon>
        <taxon>Euteleostomi</taxon>
        <taxon>Amphibia</taxon>
        <taxon>Batrachia</taxon>
        <taxon>Caudata</taxon>
        <taxon>Salamandroidea</taxon>
        <taxon>Salamandridae</taxon>
        <taxon>Pleurodelinae</taxon>
        <taxon>Pleurodeles</taxon>
    </lineage>
</organism>
<evidence type="ECO:0000313" key="3">
    <source>
        <dbReference type="Proteomes" id="UP001066276"/>
    </source>
</evidence>
<dbReference type="Proteomes" id="UP001066276">
    <property type="component" value="Chromosome 3_1"/>
</dbReference>
<reference evidence="2" key="1">
    <citation type="journal article" date="2022" name="bioRxiv">
        <title>Sequencing and chromosome-scale assembly of the giantPleurodeles waltlgenome.</title>
        <authorList>
            <person name="Brown T."/>
            <person name="Elewa A."/>
            <person name="Iarovenko S."/>
            <person name="Subramanian E."/>
            <person name="Araus A.J."/>
            <person name="Petzold A."/>
            <person name="Susuki M."/>
            <person name="Suzuki K.-i.T."/>
            <person name="Hayashi T."/>
            <person name="Toyoda A."/>
            <person name="Oliveira C."/>
            <person name="Osipova E."/>
            <person name="Leigh N.D."/>
            <person name="Simon A."/>
            <person name="Yun M.H."/>
        </authorList>
    </citation>
    <scope>NUCLEOTIDE SEQUENCE</scope>
    <source>
        <strain evidence="2">20211129_DDA</strain>
        <tissue evidence="2">Liver</tissue>
    </source>
</reference>
<proteinExistence type="predicted"/>
<evidence type="ECO:0000313" key="2">
    <source>
        <dbReference type="EMBL" id="KAJ1185469.1"/>
    </source>
</evidence>
<evidence type="ECO:0000256" key="1">
    <source>
        <dbReference type="SAM" id="MobiDB-lite"/>
    </source>
</evidence>
<protein>
    <submittedName>
        <fullName evidence="2">Uncharacterized protein</fullName>
    </submittedName>
</protein>
<keyword evidence="3" id="KW-1185">Reference proteome</keyword>
<name>A0AAV7UBU2_PLEWA</name>
<sequence>MLLRDRGVAPTGIAVPGGQRPGMSELHRGLVATPRWKPQEEHTGKWENRWEMAPGKYEGAGLEVSWLDYDEENVEEGEIREDLEEGEQGWWEEKSGELLTLSFSHFGHLL</sequence>